<gene>
    <name evidence="16" type="ORF">CAEBREN_32201</name>
</gene>
<dbReference type="OrthoDB" id="296522at2759"/>
<dbReference type="InterPro" id="IPR003968">
    <property type="entry name" value="K_chnl_volt-dep_Kv"/>
</dbReference>
<feature type="domain" description="Potassium channel tetramerisation-type BTB" evidence="15">
    <location>
        <begin position="113"/>
        <end position="209"/>
    </location>
</feature>
<evidence type="ECO:0000256" key="11">
    <source>
        <dbReference type="ARBA" id="ARBA00023136"/>
    </source>
</evidence>
<evidence type="ECO:0000256" key="6">
    <source>
        <dbReference type="ARBA" id="ARBA00022826"/>
    </source>
</evidence>
<dbReference type="GO" id="GO:0051260">
    <property type="term" value="P:protein homooligomerization"/>
    <property type="evidence" value="ECO:0007669"/>
    <property type="project" value="InterPro"/>
</dbReference>
<dbReference type="InterPro" id="IPR028325">
    <property type="entry name" value="VG_K_chnl"/>
</dbReference>
<evidence type="ECO:0000256" key="7">
    <source>
        <dbReference type="ARBA" id="ARBA00022882"/>
    </source>
</evidence>
<keyword evidence="9 13" id="KW-1133">Transmembrane helix</keyword>
<dbReference type="SUPFAM" id="SSF81324">
    <property type="entry name" value="Voltage-gated potassium channels"/>
    <property type="match status" value="1"/>
</dbReference>
<evidence type="ECO:0000256" key="12">
    <source>
        <dbReference type="ARBA" id="ARBA00023303"/>
    </source>
</evidence>
<proteinExistence type="predicted"/>
<dbReference type="GO" id="GO:0001508">
    <property type="term" value="P:action potential"/>
    <property type="evidence" value="ECO:0007669"/>
    <property type="project" value="TreeGrafter"/>
</dbReference>
<organism evidence="17">
    <name type="scientific">Caenorhabditis brenneri</name>
    <name type="common">Nematode worm</name>
    <dbReference type="NCBI Taxonomy" id="135651"/>
    <lineage>
        <taxon>Eukaryota</taxon>
        <taxon>Metazoa</taxon>
        <taxon>Ecdysozoa</taxon>
        <taxon>Nematoda</taxon>
        <taxon>Chromadorea</taxon>
        <taxon>Rhabditida</taxon>
        <taxon>Rhabditina</taxon>
        <taxon>Rhabditomorpha</taxon>
        <taxon>Rhabditoidea</taxon>
        <taxon>Rhabditidae</taxon>
        <taxon>Peloderinae</taxon>
        <taxon>Caenorhabditis</taxon>
    </lineage>
</organism>
<dbReference type="FunFam" id="1.10.287.70:FF:000005">
    <property type="entry name" value="potassium voltage-gated channel subfamily G member 1"/>
    <property type="match status" value="1"/>
</dbReference>
<dbReference type="Proteomes" id="UP000008068">
    <property type="component" value="Unassembled WGS sequence"/>
</dbReference>
<protein>
    <recommendedName>
        <fullName evidence="18">BTB domain-containing protein</fullName>
    </recommendedName>
</protein>
<dbReference type="InterPro" id="IPR003131">
    <property type="entry name" value="T1-type_BTB"/>
</dbReference>
<evidence type="ECO:0000256" key="10">
    <source>
        <dbReference type="ARBA" id="ARBA00023065"/>
    </source>
</evidence>
<dbReference type="STRING" id="135651.G0PLP9"/>
<name>G0PLP9_CAEBE</name>
<feature type="transmembrane region" description="Helical" evidence="13">
    <location>
        <begin position="316"/>
        <end position="335"/>
    </location>
</feature>
<keyword evidence="5 13" id="KW-0812">Transmembrane</keyword>
<evidence type="ECO:0000313" key="16">
    <source>
        <dbReference type="EMBL" id="EGT35550.1"/>
    </source>
</evidence>
<keyword evidence="11 13" id="KW-0472">Membrane</keyword>
<keyword evidence="3" id="KW-1003">Cell membrane</keyword>
<keyword evidence="7" id="KW-0851">Voltage-gated channel</keyword>
<dbReference type="Gene3D" id="3.30.710.10">
    <property type="entry name" value="Potassium Channel Kv1.1, Chain A"/>
    <property type="match status" value="1"/>
</dbReference>
<dbReference type="AlphaFoldDB" id="G0PLP9"/>
<dbReference type="Gene3D" id="1.10.287.70">
    <property type="match status" value="1"/>
</dbReference>
<evidence type="ECO:0000256" key="5">
    <source>
        <dbReference type="ARBA" id="ARBA00022692"/>
    </source>
</evidence>
<evidence type="ECO:0000256" key="1">
    <source>
        <dbReference type="ARBA" id="ARBA00004651"/>
    </source>
</evidence>
<keyword evidence="12" id="KW-0407">Ion channel</keyword>
<evidence type="ECO:0000256" key="8">
    <source>
        <dbReference type="ARBA" id="ARBA00022958"/>
    </source>
</evidence>
<evidence type="ECO:0000256" key="2">
    <source>
        <dbReference type="ARBA" id="ARBA00022448"/>
    </source>
</evidence>
<evidence type="ECO:0000313" key="17">
    <source>
        <dbReference type="Proteomes" id="UP000008068"/>
    </source>
</evidence>
<dbReference type="PRINTS" id="PR01494">
    <property type="entry name" value="KV9CHANNEL"/>
</dbReference>
<evidence type="ECO:0000256" key="3">
    <source>
        <dbReference type="ARBA" id="ARBA00022475"/>
    </source>
</evidence>
<keyword evidence="10" id="KW-0406">Ion transport</keyword>
<dbReference type="PANTHER" id="PTHR11537:SF121">
    <property type="entry name" value="BTB DOMAIN-CONTAINING PROTEIN"/>
    <property type="match status" value="1"/>
</dbReference>
<dbReference type="CDD" id="cd18317">
    <property type="entry name" value="BTB_POZ_Kv"/>
    <property type="match status" value="1"/>
</dbReference>
<dbReference type="GO" id="GO:0008076">
    <property type="term" value="C:voltage-gated potassium channel complex"/>
    <property type="evidence" value="ECO:0007669"/>
    <property type="project" value="InterPro"/>
</dbReference>
<dbReference type="InterPro" id="IPR011333">
    <property type="entry name" value="SKP1/BTB/POZ_sf"/>
</dbReference>
<dbReference type="HOGENOM" id="CLU_011722_4_1_1"/>
<evidence type="ECO:0000256" key="4">
    <source>
        <dbReference type="ARBA" id="ARBA00022538"/>
    </source>
</evidence>
<feature type="transmembrane region" description="Helical" evidence="13">
    <location>
        <begin position="260"/>
        <end position="283"/>
    </location>
</feature>
<dbReference type="FunFam" id="3.30.710.10:FF:000176">
    <property type="entry name" value="Protein CBG09661"/>
    <property type="match status" value="1"/>
</dbReference>
<dbReference type="InParanoid" id="G0PLP9"/>
<sequence>MLSYRLKRTCASQVRSRYQNYYRHSLSAPETFHIPGESPNLSYISTLDLDYDHLAECGIQEPHYAKRLQAEENAAAQAASMERRVAFRPPPIGESRTTTITHDSGTNADTYMRLNVGGKSYYVRAELYTSEWTRMHELLDSSHEERLKMVDGFDSKTGEYYLERNTKLTDHVMDFFVTGSLHKPQNVCVERFKEELEYWKIKSDQLSSCCQIPNENHHHSRKLSHGTSFNEDDYVADFDGACFAGPRLAMWRFLEDPQSSIFAAIFALLSVFFVFASVVGLILGSMPEFQADSSNAAAYHVMHVKSRPNDLDSPNLPLTILEYICIGWFTFEFLIYPRKRQFVKKTLNIIDLSTILPFYLEICLPLFGVESRLKEFTGTIQFPFFLLLSPKIMTHLHGKTVPGITSGWPFLDTVPVFKYTKTENGFRNTKSFQTFGHTLQSSITELSMLSMFLITGIVFFSTIMYYLEKDEPHTDFYSIPAGCWWVTMATVGYGDAKPVTTLGKLVATSTSICGIIVLAFPISMIVEKFATAQQRAIEDQQIQQAQMSAVANNALLRRFPTRRKVRRNTTVSVNNI</sequence>
<dbReference type="InterPro" id="IPR005821">
    <property type="entry name" value="Ion_trans_dom"/>
</dbReference>
<evidence type="ECO:0000256" key="9">
    <source>
        <dbReference type="ARBA" id="ARBA00022989"/>
    </source>
</evidence>
<reference evidence="17" key="1">
    <citation type="submission" date="2011-07" db="EMBL/GenBank/DDBJ databases">
        <authorList>
            <consortium name="Caenorhabditis brenneri Sequencing and Analysis Consortium"/>
            <person name="Wilson R.K."/>
        </authorList>
    </citation>
    <scope>NUCLEOTIDE SEQUENCE [LARGE SCALE GENOMIC DNA]</scope>
    <source>
        <strain evidence="17">PB2801</strain>
    </source>
</reference>
<feature type="domain" description="Ion transport" evidence="14">
    <location>
        <begin position="265"/>
        <end position="535"/>
    </location>
</feature>
<keyword evidence="6" id="KW-0631">Potassium channel</keyword>
<dbReference type="InterPro" id="IPR003971">
    <property type="entry name" value="K_chnl_volt-dep_Kv5/Kv9"/>
</dbReference>
<evidence type="ECO:0000256" key="13">
    <source>
        <dbReference type="SAM" id="Phobius"/>
    </source>
</evidence>
<evidence type="ECO:0000259" key="14">
    <source>
        <dbReference type="Pfam" id="PF00520"/>
    </source>
</evidence>
<dbReference type="PRINTS" id="PR00169">
    <property type="entry name" value="KCHANNEL"/>
</dbReference>
<dbReference type="Gene3D" id="1.20.120.350">
    <property type="entry name" value="Voltage-gated potassium channels. Chain C"/>
    <property type="match status" value="1"/>
</dbReference>
<dbReference type="Pfam" id="PF00520">
    <property type="entry name" value="Ion_trans"/>
    <property type="match status" value="1"/>
</dbReference>
<comment type="subcellular location">
    <subcellularLocation>
        <location evidence="1">Cell membrane</location>
        <topology evidence="1">Multi-pass membrane protein</topology>
    </subcellularLocation>
</comment>
<dbReference type="eggNOG" id="KOG3713">
    <property type="taxonomic scope" value="Eukaryota"/>
</dbReference>
<dbReference type="GO" id="GO:0005251">
    <property type="term" value="F:delayed rectifier potassium channel activity"/>
    <property type="evidence" value="ECO:0007669"/>
    <property type="project" value="TreeGrafter"/>
</dbReference>
<keyword evidence="17" id="KW-1185">Reference proteome</keyword>
<feature type="transmembrane region" description="Helical" evidence="13">
    <location>
        <begin position="505"/>
        <end position="526"/>
    </location>
</feature>
<dbReference type="Pfam" id="PF02214">
    <property type="entry name" value="BTB_2"/>
    <property type="match status" value="1"/>
</dbReference>
<feature type="transmembrane region" description="Helical" evidence="13">
    <location>
        <begin position="446"/>
        <end position="467"/>
    </location>
</feature>
<keyword evidence="4" id="KW-0633">Potassium transport</keyword>
<dbReference type="PANTHER" id="PTHR11537">
    <property type="entry name" value="VOLTAGE-GATED POTASSIUM CHANNEL"/>
    <property type="match status" value="1"/>
</dbReference>
<accession>G0PLP9</accession>
<dbReference type="EMBL" id="GL381154">
    <property type="protein sequence ID" value="EGT35550.1"/>
    <property type="molecule type" value="Genomic_DNA"/>
</dbReference>
<dbReference type="PRINTS" id="PR01491">
    <property type="entry name" value="KVCHANNEL"/>
</dbReference>
<evidence type="ECO:0000259" key="15">
    <source>
        <dbReference type="Pfam" id="PF02214"/>
    </source>
</evidence>
<dbReference type="SUPFAM" id="SSF54695">
    <property type="entry name" value="POZ domain"/>
    <property type="match status" value="1"/>
</dbReference>
<evidence type="ECO:0008006" key="18">
    <source>
        <dbReference type="Google" id="ProtNLM"/>
    </source>
</evidence>
<keyword evidence="2" id="KW-0813">Transport</keyword>
<keyword evidence="8" id="KW-0630">Potassium</keyword>
<dbReference type="InterPro" id="IPR027359">
    <property type="entry name" value="Volt_channel_dom_sf"/>
</dbReference>